<reference evidence="2 3" key="1">
    <citation type="submission" date="2024-05" db="EMBL/GenBank/DDBJ databases">
        <authorList>
            <person name="Wallberg A."/>
        </authorList>
    </citation>
    <scope>NUCLEOTIDE SEQUENCE [LARGE SCALE GENOMIC DNA]</scope>
</reference>
<gene>
    <name evidence="2" type="ORF">MNOR_LOCUS18134</name>
</gene>
<keyword evidence="1" id="KW-0732">Signal</keyword>
<dbReference type="EMBL" id="CAXKWB010012823">
    <property type="protein sequence ID" value="CAL4105624.1"/>
    <property type="molecule type" value="Genomic_DNA"/>
</dbReference>
<sequence>KCVVYWQCDIQMAVMKLRRGPLLPLQLLMILPLILLPDASQGTATNETQTLRSEFYPDSTLLSGETIQYETYNRPQRWAPQAEYHPVQSQLVQPHHQEQYMLTPNTGQPFQEDIVQPQKHALEYPNQNLIYQNQYQDSSGLSQNMDSQTFLQ</sequence>
<dbReference type="Proteomes" id="UP001497623">
    <property type="component" value="Unassembled WGS sequence"/>
</dbReference>
<feature type="non-terminal residue" evidence="2">
    <location>
        <position position="152"/>
    </location>
</feature>
<accession>A0AAV2QZU8</accession>
<evidence type="ECO:0000313" key="3">
    <source>
        <dbReference type="Proteomes" id="UP001497623"/>
    </source>
</evidence>
<keyword evidence="3" id="KW-1185">Reference proteome</keyword>
<evidence type="ECO:0000313" key="2">
    <source>
        <dbReference type="EMBL" id="CAL4105624.1"/>
    </source>
</evidence>
<protein>
    <submittedName>
        <fullName evidence="2">Uncharacterized protein</fullName>
    </submittedName>
</protein>
<feature type="non-terminal residue" evidence="2">
    <location>
        <position position="1"/>
    </location>
</feature>
<feature type="signal peptide" evidence="1">
    <location>
        <begin position="1"/>
        <end position="42"/>
    </location>
</feature>
<proteinExistence type="predicted"/>
<name>A0AAV2QZU8_MEGNR</name>
<evidence type="ECO:0000256" key="1">
    <source>
        <dbReference type="SAM" id="SignalP"/>
    </source>
</evidence>
<comment type="caution">
    <text evidence="2">The sequence shown here is derived from an EMBL/GenBank/DDBJ whole genome shotgun (WGS) entry which is preliminary data.</text>
</comment>
<feature type="chain" id="PRO_5043584613" evidence="1">
    <location>
        <begin position="43"/>
        <end position="152"/>
    </location>
</feature>
<dbReference type="AlphaFoldDB" id="A0AAV2QZU8"/>
<organism evidence="2 3">
    <name type="scientific">Meganyctiphanes norvegica</name>
    <name type="common">Northern krill</name>
    <name type="synonym">Thysanopoda norvegica</name>
    <dbReference type="NCBI Taxonomy" id="48144"/>
    <lineage>
        <taxon>Eukaryota</taxon>
        <taxon>Metazoa</taxon>
        <taxon>Ecdysozoa</taxon>
        <taxon>Arthropoda</taxon>
        <taxon>Crustacea</taxon>
        <taxon>Multicrustacea</taxon>
        <taxon>Malacostraca</taxon>
        <taxon>Eumalacostraca</taxon>
        <taxon>Eucarida</taxon>
        <taxon>Euphausiacea</taxon>
        <taxon>Euphausiidae</taxon>
        <taxon>Meganyctiphanes</taxon>
    </lineage>
</organism>